<dbReference type="GO" id="GO:0016740">
    <property type="term" value="F:transferase activity"/>
    <property type="evidence" value="ECO:0007669"/>
    <property type="project" value="UniProtKB-KW"/>
</dbReference>
<evidence type="ECO:0000313" key="2">
    <source>
        <dbReference type="EMBL" id="TBH17410.1"/>
    </source>
</evidence>
<evidence type="ECO:0000313" key="3">
    <source>
        <dbReference type="Proteomes" id="UP000292858"/>
    </source>
</evidence>
<dbReference type="Proteomes" id="UP000292858">
    <property type="component" value="Unassembled WGS sequence"/>
</dbReference>
<reference evidence="2 3" key="1">
    <citation type="submission" date="2019-02" db="EMBL/GenBank/DDBJ databases">
        <title>Thermus sp. a novel from hot spring.</title>
        <authorList>
            <person name="Zhao Z."/>
        </authorList>
    </citation>
    <scope>NUCLEOTIDE SEQUENCE [LARGE SCALE GENOMIC DNA]</scope>
    <source>
        <strain evidence="2 3">CFH 72773T</strain>
    </source>
</reference>
<evidence type="ECO:0000259" key="1">
    <source>
        <dbReference type="Pfam" id="PF04230"/>
    </source>
</evidence>
<comment type="caution">
    <text evidence="2">The sequence shown here is derived from an EMBL/GenBank/DDBJ whole genome shotgun (WGS) entry which is preliminary data.</text>
</comment>
<name>A0A4Q9AZ23_9DEIN</name>
<dbReference type="InterPro" id="IPR007345">
    <property type="entry name" value="Polysacch_pyruvyl_Trfase"/>
</dbReference>
<dbReference type="OrthoDB" id="5672604at2"/>
<dbReference type="AlphaFoldDB" id="A0A4Q9AZ23"/>
<accession>A0A4Q9AZ23</accession>
<proteinExistence type="predicted"/>
<organism evidence="2 3">
    <name type="scientific">Thermus thermamylovorans</name>
    <dbReference type="NCBI Taxonomy" id="2509362"/>
    <lineage>
        <taxon>Bacteria</taxon>
        <taxon>Thermotogati</taxon>
        <taxon>Deinococcota</taxon>
        <taxon>Deinococci</taxon>
        <taxon>Thermales</taxon>
        <taxon>Thermaceae</taxon>
        <taxon>Thermus</taxon>
    </lineage>
</organism>
<protein>
    <submittedName>
        <fullName evidence="2">Polysaccharide pyruvyl transferase family protein</fullName>
    </submittedName>
</protein>
<feature type="domain" description="Polysaccharide pyruvyl transferase" evidence="1">
    <location>
        <begin position="40"/>
        <end position="288"/>
    </location>
</feature>
<keyword evidence="2" id="KW-0808">Transferase</keyword>
<gene>
    <name evidence="2" type="ORF">ETP66_09625</name>
</gene>
<dbReference type="Pfam" id="PF04230">
    <property type="entry name" value="PS_pyruv_trans"/>
    <property type="match status" value="1"/>
</dbReference>
<sequence>MAYDKDIHVTSNVPGAMVPQREPGFSRPHLYGLLVHSTTNVGDDIQSLAAMQFLPRVDAFIDRDATQLYKSPHPVKVIMNGWFTHKPENWPPSEAIEPLFVSFHLTPSAVERVLSEEGVAYLKRFAPIGTRDFFTQRVLEEYSIPAYFSGCLTLTLGNLLKVPKIKGQILIADLEPEAEKLLPSTLTNQAIRISNSHSPGLDSALKKLSGFGPYRAAKELIKVFLPKWSLEKLDYKLRSTLARGITLHHRLSAAMARLFVIASSEAVITSRLHVALPALGFGVPVLFIHRNLSDPRFEGLLPLLRHYDLASFAKEARSIDWASMENPSPQAVLQIKHQLIASIQSFLLSAQGPERGKS</sequence>
<dbReference type="RefSeq" id="WP_130842422.1">
    <property type="nucleotide sequence ID" value="NZ_SIJL01000013.1"/>
</dbReference>
<dbReference type="EMBL" id="SIJL01000013">
    <property type="protein sequence ID" value="TBH17410.1"/>
    <property type="molecule type" value="Genomic_DNA"/>
</dbReference>
<keyword evidence="3" id="KW-1185">Reference proteome</keyword>